<dbReference type="AlphaFoldDB" id="A0A7W0CK09"/>
<proteinExistence type="predicted"/>
<evidence type="ECO:0000256" key="2">
    <source>
        <dbReference type="SAM" id="MobiDB-lite"/>
    </source>
</evidence>
<keyword evidence="4" id="KW-1185">Reference proteome</keyword>
<feature type="region of interest" description="Disordered" evidence="2">
    <location>
        <begin position="106"/>
        <end position="127"/>
    </location>
</feature>
<comment type="caution">
    <text evidence="3">The sequence shown here is derived from an EMBL/GenBank/DDBJ whole genome shotgun (WGS) entry which is preliminary data.</text>
</comment>
<reference evidence="3 4" key="1">
    <citation type="submission" date="2020-07" db="EMBL/GenBank/DDBJ databases">
        <title>Genomic Encyclopedia of Type Strains, Phase IV (KMG-IV): sequencing the most valuable type-strain genomes for metagenomic binning, comparative biology and taxonomic classification.</title>
        <authorList>
            <person name="Goeker M."/>
        </authorList>
    </citation>
    <scope>NUCLEOTIDE SEQUENCE [LARGE SCALE GENOMIC DNA]</scope>
    <source>
        <strain evidence="3 4">DSM 45533</strain>
    </source>
</reference>
<evidence type="ECO:0000313" key="4">
    <source>
        <dbReference type="Proteomes" id="UP000530928"/>
    </source>
</evidence>
<accession>A0A7W0CK09</accession>
<organism evidence="3 4">
    <name type="scientific">Nonomuraea soli</name>
    <dbReference type="NCBI Taxonomy" id="1032476"/>
    <lineage>
        <taxon>Bacteria</taxon>
        <taxon>Bacillati</taxon>
        <taxon>Actinomycetota</taxon>
        <taxon>Actinomycetes</taxon>
        <taxon>Streptosporangiales</taxon>
        <taxon>Streptosporangiaceae</taxon>
        <taxon>Nonomuraea</taxon>
    </lineage>
</organism>
<evidence type="ECO:0000313" key="3">
    <source>
        <dbReference type="EMBL" id="MBA2892367.1"/>
    </source>
</evidence>
<name>A0A7W0CK09_9ACTN</name>
<protein>
    <recommendedName>
        <fullName evidence="5">PE-PGRS family protein</fullName>
    </recommendedName>
</protein>
<dbReference type="Proteomes" id="UP000530928">
    <property type="component" value="Unassembled WGS sequence"/>
</dbReference>
<gene>
    <name evidence="3" type="ORF">HNR30_003708</name>
</gene>
<dbReference type="RefSeq" id="WP_181611057.1">
    <property type="nucleotide sequence ID" value="NZ_BAABAM010000002.1"/>
</dbReference>
<feature type="coiled-coil region" evidence="1">
    <location>
        <begin position="357"/>
        <end position="402"/>
    </location>
</feature>
<evidence type="ECO:0000256" key="1">
    <source>
        <dbReference type="SAM" id="Coils"/>
    </source>
</evidence>
<sequence length="534" mass="61478">MMIGHAPSSHTLNSPWSRNPVAYGGGLVSCSDMRRWAKLNERQMATLRRIAEGDPVTAKDSDLARTVYALRDRGLVSTPRTNGVWVAEVTEAGRFYLEHGYYRGATAPRSPTVSSKSGKRSANVRPQSPHALAAELIKRLQDEGGTLHVRDPDEASRALHRRALDAAKRHGLIPEGFRLLHTGRDRGDLILRLEDAAQPDETDWNRIRLSARDLITEPDELADWLREDRRSIDVTDAMIGRALKVIRALADDLLKHGHSLGISRRGKPRGLHAYASGHQYALNIREELDRVPHVYTEEELRSRKLYTWQRVTPEYDEVPSGRLRLELGEGRGLRCWADDKRSRLEDKLRAVVKEIARRAEADQRARLEREKAERERAEKWRRQEEERRRREAERQAARDRERALAADQVREEHRRRVFGQALEGWACAAAIREFCLGLETLAATLPAQEATLTQWVTWARAQADHMDPLHTPSVLTEANFDIEPTPETLSRYLREEGRGERELRPEEPADVRDEDLYPSAWRWGRPGRFQWWRR</sequence>
<keyword evidence="1" id="KW-0175">Coiled coil</keyword>
<evidence type="ECO:0008006" key="5">
    <source>
        <dbReference type="Google" id="ProtNLM"/>
    </source>
</evidence>
<dbReference type="EMBL" id="JACDUR010000003">
    <property type="protein sequence ID" value="MBA2892367.1"/>
    <property type="molecule type" value="Genomic_DNA"/>
</dbReference>